<comment type="caution">
    <text evidence="9">The sequence shown here is derived from an EMBL/GenBank/DDBJ whole genome shotgun (WGS) entry which is preliminary data.</text>
</comment>
<feature type="transmembrane region" description="Helical" evidence="7">
    <location>
        <begin position="12"/>
        <end position="31"/>
    </location>
</feature>
<dbReference type="EMBL" id="JBBMFM010000061">
    <property type="protein sequence ID" value="MEQ2426421.1"/>
    <property type="molecule type" value="Genomic_DNA"/>
</dbReference>
<evidence type="ECO:0000256" key="4">
    <source>
        <dbReference type="ARBA" id="ARBA00022679"/>
    </source>
</evidence>
<keyword evidence="4" id="KW-0808">Transferase</keyword>
<dbReference type="Gene3D" id="1.10.287.130">
    <property type="match status" value="1"/>
</dbReference>
<evidence type="ECO:0000256" key="7">
    <source>
        <dbReference type="SAM" id="Phobius"/>
    </source>
</evidence>
<dbReference type="GO" id="GO:0016301">
    <property type="term" value="F:kinase activity"/>
    <property type="evidence" value="ECO:0007669"/>
    <property type="project" value="UniProtKB-KW"/>
</dbReference>
<dbReference type="PRINTS" id="PR00344">
    <property type="entry name" value="BCTRLSENSOR"/>
</dbReference>
<dbReference type="EC" id="2.7.13.3" evidence="2"/>
<accession>A0ABV1D9K3</accession>
<keyword evidence="7" id="KW-1133">Transmembrane helix</keyword>
<dbReference type="Pfam" id="PF02518">
    <property type="entry name" value="HATPase_c"/>
    <property type="match status" value="1"/>
</dbReference>
<sequence length="439" mass="48300">MIKKLHRQLTALFTMVTGLILTLVVIGSLVVSSRELEKKTLEAFQNDVLNITSRLQSGATISCTWLSQLESSGRLIIHIEDNGIPLLYSGSWSPLTDRDLLIGRAREMALAQHIDPSLRPVSSSLLRSPVYTVEGNHKDSYLGCVLVLPVGKGFQSLTLLAYKDPASSSLYSQGFLFLLLNLAGIVALMSVSWILVGKSLKPLKESQQKQNEFIAAASHELRAPLAVIRSSLSAARSMPQNREQFMDNIDKECCRMSYLVGDMLLLASADAGHWVIRMAPLDMDTLLIDMYERFEPLYQDKGVHLLLELPESSLPRINGDGKRLEQILSILLDNALRYTPKSGSVRLSASVEQVTHLLAGNKKSLCLTVSDQGCGIDDHAKKHIFDRFYQADSSRSDKQHYGLGLSIAKELVQKHGGSISVTDSPSGGACFVVRLPVMP</sequence>
<dbReference type="SUPFAM" id="SSF55874">
    <property type="entry name" value="ATPase domain of HSP90 chaperone/DNA topoisomerase II/histidine kinase"/>
    <property type="match status" value="1"/>
</dbReference>
<proteinExistence type="predicted"/>
<evidence type="ECO:0000256" key="6">
    <source>
        <dbReference type="ARBA" id="ARBA00023012"/>
    </source>
</evidence>
<dbReference type="SMART" id="SM00387">
    <property type="entry name" value="HATPase_c"/>
    <property type="match status" value="1"/>
</dbReference>
<dbReference type="SUPFAM" id="SSF47384">
    <property type="entry name" value="Homodimeric domain of signal transducing histidine kinase"/>
    <property type="match status" value="1"/>
</dbReference>
<dbReference type="Gene3D" id="3.30.565.10">
    <property type="entry name" value="Histidine kinase-like ATPase, C-terminal domain"/>
    <property type="match status" value="1"/>
</dbReference>
<organism evidence="9 10">
    <name type="scientific">Enterocloster hominis</name>
    <name type="common">ex Hitch et al. 2024</name>
    <dbReference type="NCBI Taxonomy" id="1917870"/>
    <lineage>
        <taxon>Bacteria</taxon>
        <taxon>Bacillati</taxon>
        <taxon>Bacillota</taxon>
        <taxon>Clostridia</taxon>
        <taxon>Lachnospirales</taxon>
        <taxon>Lachnospiraceae</taxon>
        <taxon>Enterocloster</taxon>
    </lineage>
</organism>
<protein>
    <recommendedName>
        <fullName evidence="2">histidine kinase</fullName>
        <ecNumber evidence="2">2.7.13.3</ecNumber>
    </recommendedName>
</protein>
<keyword evidence="3" id="KW-0597">Phosphoprotein</keyword>
<keyword evidence="7" id="KW-0472">Membrane</keyword>
<dbReference type="Pfam" id="PF00512">
    <property type="entry name" value="HisKA"/>
    <property type="match status" value="1"/>
</dbReference>
<dbReference type="PANTHER" id="PTHR43711">
    <property type="entry name" value="TWO-COMPONENT HISTIDINE KINASE"/>
    <property type="match status" value="1"/>
</dbReference>
<reference evidence="9 10" key="1">
    <citation type="submission" date="2024-03" db="EMBL/GenBank/DDBJ databases">
        <title>Human intestinal bacterial collection.</title>
        <authorList>
            <person name="Pauvert C."/>
            <person name="Hitch T.C.A."/>
            <person name="Clavel T."/>
        </authorList>
    </citation>
    <scope>NUCLEOTIDE SEQUENCE [LARGE SCALE GENOMIC DNA]</scope>
    <source>
        <strain evidence="9 10">CLA-SR-H021</strain>
    </source>
</reference>
<dbReference type="PROSITE" id="PS50109">
    <property type="entry name" value="HIS_KIN"/>
    <property type="match status" value="1"/>
</dbReference>
<evidence type="ECO:0000259" key="8">
    <source>
        <dbReference type="PROSITE" id="PS50109"/>
    </source>
</evidence>
<dbReference type="InterPro" id="IPR004358">
    <property type="entry name" value="Sig_transdc_His_kin-like_C"/>
</dbReference>
<dbReference type="PANTHER" id="PTHR43711:SF1">
    <property type="entry name" value="HISTIDINE KINASE 1"/>
    <property type="match status" value="1"/>
</dbReference>
<dbReference type="CDD" id="cd00082">
    <property type="entry name" value="HisKA"/>
    <property type="match status" value="1"/>
</dbReference>
<dbReference type="CDD" id="cd00075">
    <property type="entry name" value="HATPase"/>
    <property type="match status" value="1"/>
</dbReference>
<keyword evidence="7" id="KW-0812">Transmembrane</keyword>
<keyword evidence="5 9" id="KW-0418">Kinase</keyword>
<dbReference type="SMART" id="SM00388">
    <property type="entry name" value="HisKA"/>
    <property type="match status" value="1"/>
</dbReference>
<feature type="domain" description="Histidine kinase" evidence="8">
    <location>
        <begin position="216"/>
        <end position="439"/>
    </location>
</feature>
<keyword evidence="6" id="KW-0902">Two-component regulatory system</keyword>
<dbReference type="InterPro" id="IPR003594">
    <property type="entry name" value="HATPase_dom"/>
</dbReference>
<evidence type="ECO:0000256" key="3">
    <source>
        <dbReference type="ARBA" id="ARBA00022553"/>
    </source>
</evidence>
<dbReference type="InterPro" id="IPR003661">
    <property type="entry name" value="HisK_dim/P_dom"/>
</dbReference>
<feature type="transmembrane region" description="Helical" evidence="7">
    <location>
        <begin position="174"/>
        <end position="196"/>
    </location>
</feature>
<gene>
    <name evidence="9" type="ORF">WMQ36_15715</name>
</gene>
<evidence type="ECO:0000256" key="2">
    <source>
        <dbReference type="ARBA" id="ARBA00012438"/>
    </source>
</evidence>
<evidence type="ECO:0000256" key="1">
    <source>
        <dbReference type="ARBA" id="ARBA00000085"/>
    </source>
</evidence>
<dbReference type="InterPro" id="IPR050736">
    <property type="entry name" value="Sensor_HK_Regulatory"/>
</dbReference>
<dbReference type="InterPro" id="IPR036097">
    <property type="entry name" value="HisK_dim/P_sf"/>
</dbReference>
<dbReference type="RefSeq" id="WP_040379347.1">
    <property type="nucleotide sequence ID" value="NZ_JBBMFM010000061.1"/>
</dbReference>
<name>A0ABV1D9K3_9FIRM</name>
<evidence type="ECO:0000313" key="10">
    <source>
        <dbReference type="Proteomes" id="UP001454086"/>
    </source>
</evidence>
<dbReference type="InterPro" id="IPR036890">
    <property type="entry name" value="HATPase_C_sf"/>
</dbReference>
<dbReference type="Proteomes" id="UP001454086">
    <property type="component" value="Unassembled WGS sequence"/>
</dbReference>
<comment type="catalytic activity">
    <reaction evidence="1">
        <text>ATP + protein L-histidine = ADP + protein N-phospho-L-histidine.</text>
        <dbReference type="EC" id="2.7.13.3"/>
    </reaction>
</comment>
<dbReference type="InterPro" id="IPR005467">
    <property type="entry name" value="His_kinase_dom"/>
</dbReference>
<keyword evidence="10" id="KW-1185">Reference proteome</keyword>
<evidence type="ECO:0000313" key="9">
    <source>
        <dbReference type="EMBL" id="MEQ2426421.1"/>
    </source>
</evidence>
<evidence type="ECO:0000256" key="5">
    <source>
        <dbReference type="ARBA" id="ARBA00022777"/>
    </source>
</evidence>